<comment type="caution">
    <text evidence="9">The sequence shown here is derived from an EMBL/GenBank/DDBJ whole genome shotgun (WGS) entry which is preliminary data.</text>
</comment>
<keyword evidence="4" id="KW-0862">Zinc</keyword>
<accession>A0AAV9PJQ2</accession>
<evidence type="ECO:0000313" key="10">
    <source>
        <dbReference type="Proteomes" id="UP001337655"/>
    </source>
</evidence>
<feature type="region of interest" description="Disordered" evidence="7">
    <location>
        <begin position="628"/>
        <end position="669"/>
    </location>
</feature>
<dbReference type="RefSeq" id="XP_064661263.1">
    <property type="nucleotide sequence ID" value="XM_064799924.1"/>
</dbReference>
<keyword evidence="3" id="KW-0863">Zinc-finger</keyword>
<dbReference type="AlphaFoldDB" id="A0AAV9PJQ2"/>
<dbReference type="InterPro" id="IPR011011">
    <property type="entry name" value="Znf_FYVE_PHD"/>
</dbReference>
<feature type="compositionally biased region" description="Basic residues" evidence="7">
    <location>
        <begin position="454"/>
        <end position="466"/>
    </location>
</feature>
<dbReference type="SUPFAM" id="SSF57903">
    <property type="entry name" value="FYVE/PHD zinc finger"/>
    <property type="match status" value="1"/>
</dbReference>
<dbReference type="InterPro" id="IPR019786">
    <property type="entry name" value="Zinc_finger_PHD-type_CS"/>
</dbReference>
<keyword evidence="2" id="KW-0479">Metal-binding</keyword>
<dbReference type="InterPro" id="IPR019135">
    <property type="entry name" value="Polycomb_protein_VEFS-Box"/>
</dbReference>
<reference evidence="9 10" key="1">
    <citation type="submission" date="2023-08" db="EMBL/GenBank/DDBJ databases">
        <title>Black Yeasts Isolated from many extreme environments.</title>
        <authorList>
            <person name="Coleine C."/>
            <person name="Stajich J.E."/>
            <person name="Selbmann L."/>
        </authorList>
    </citation>
    <scope>NUCLEOTIDE SEQUENCE [LARGE SCALE GENOMIC DNA]</scope>
    <source>
        <strain evidence="9 10">CCFEE 5935</strain>
    </source>
</reference>
<evidence type="ECO:0000256" key="5">
    <source>
        <dbReference type="ARBA" id="ARBA00023015"/>
    </source>
</evidence>
<feature type="domain" description="Polycomb protein VEFS-Box" evidence="8">
    <location>
        <begin position="510"/>
        <end position="618"/>
    </location>
</feature>
<dbReference type="GeneID" id="89924012"/>
<name>A0AAV9PJQ2_9PEZI</name>
<dbReference type="PROSITE" id="PS01359">
    <property type="entry name" value="ZF_PHD_1"/>
    <property type="match status" value="1"/>
</dbReference>
<gene>
    <name evidence="9" type="ORF">LTR77_002665</name>
</gene>
<dbReference type="Pfam" id="PF09733">
    <property type="entry name" value="VEFS-Box"/>
    <property type="match status" value="1"/>
</dbReference>
<evidence type="ECO:0000256" key="6">
    <source>
        <dbReference type="ARBA" id="ARBA00023163"/>
    </source>
</evidence>
<dbReference type="CDD" id="cd21552">
    <property type="entry name" value="VEFS-box_ctSUZ12-like"/>
    <property type="match status" value="1"/>
</dbReference>
<dbReference type="EMBL" id="JAVRRT010000004">
    <property type="protein sequence ID" value="KAK5172545.1"/>
    <property type="molecule type" value="Genomic_DNA"/>
</dbReference>
<dbReference type="Gene3D" id="3.30.40.10">
    <property type="entry name" value="Zinc/RING finger domain, C3HC4 (zinc finger)"/>
    <property type="match status" value="1"/>
</dbReference>
<keyword evidence="10" id="KW-1185">Reference proteome</keyword>
<comment type="similarity">
    <text evidence="1">Belongs to the VEFS (VRN2-EMF2-FIS2-SU(Z)12) family.</text>
</comment>
<proteinExistence type="inferred from homology"/>
<dbReference type="Proteomes" id="UP001337655">
    <property type="component" value="Unassembled WGS sequence"/>
</dbReference>
<sequence length="773" mass="86159">MVETTANHKRLVGNVCLHRALAPERRFLRRNLRHILDSHESILRRATGARDIAEAHEGMVANERTSAGWNYPTTEMLECLMKGQKPLLSVEGLRIQHPKSKAATVRRSERRMGVTDGLEWLPSTDVGFSLPCNVVFNIVNSEAGSERRGIYHETRSATINGKKENGVSDFDIELDQPLSIPVEKLFTVKETGKKPYRWKRTVTTKYDLKVMIRCQDSEDTADLLYQLEGNDAAGRNRDSYAGTTAGAGTLTAVWEKLPECPPPGHTISLVRPKEGKVGQASSLKPLSSGYQLQLAMGWTERKGTVLERYNRKRETVSRTSRQLPTPTASDDLEKEPQRCEVVYKYQDGLYTRTKTVEGLTCPLCPGAPVQPSMSRLRLHCATYHDHFKFEMEDAGLSARAMGRYTVWISLGAEDSTEKVRNAADPAEQMNWTAPHRPFDVDAQLDGEDDWMGTRPKRKTGRRKGAKAKINGASAHGTPQPVRKRPAPEEVEDLPDMRPAKRRVPNVPGVRFYHTTSKQVIEPGSLVSDSDEDIDESWHKEKTSHVLEEAGITGAARDFSLLWDAHMEREQPESSLFVREALVRFTRQRRQKLQDPEWQRLFKEKLLLLHEHNIIGHETFSYCLEQTNGGHRAPTSHHETPATAGAAPDPQMGNGRDGTPGLNGHATGRERKRWVNGKFVSFDGDRSVTPSVNGEQAREPLTNGTAKAKGKAPSIATQSTASAKVKGLCFCGQSASWQMGSIACADLGCVQKDFHLACVGLEQRVHGWRCPDCA</sequence>
<feature type="region of interest" description="Disordered" evidence="7">
    <location>
        <begin position="440"/>
        <end position="490"/>
    </location>
</feature>
<evidence type="ECO:0000259" key="8">
    <source>
        <dbReference type="Pfam" id="PF09733"/>
    </source>
</evidence>
<dbReference type="InterPro" id="IPR013083">
    <property type="entry name" value="Znf_RING/FYVE/PHD"/>
</dbReference>
<feature type="region of interest" description="Disordered" evidence="7">
    <location>
        <begin position="685"/>
        <end position="708"/>
    </location>
</feature>
<feature type="compositionally biased region" description="Polar residues" evidence="7">
    <location>
        <begin position="317"/>
        <end position="328"/>
    </location>
</feature>
<evidence type="ECO:0000256" key="2">
    <source>
        <dbReference type="ARBA" id="ARBA00022723"/>
    </source>
</evidence>
<keyword evidence="6" id="KW-0804">Transcription</keyword>
<evidence type="ECO:0000256" key="3">
    <source>
        <dbReference type="ARBA" id="ARBA00022771"/>
    </source>
</evidence>
<evidence type="ECO:0000256" key="7">
    <source>
        <dbReference type="SAM" id="MobiDB-lite"/>
    </source>
</evidence>
<evidence type="ECO:0000256" key="1">
    <source>
        <dbReference type="ARBA" id="ARBA00007416"/>
    </source>
</evidence>
<keyword evidence="5" id="KW-0805">Transcription regulation</keyword>
<protein>
    <recommendedName>
        <fullName evidence="8">Polycomb protein VEFS-Box domain-containing protein</fullName>
    </recommendedName>
</protein>
<evidence type="ECO:0000313" key="9">
    <source>
        <dbReference type="EMBL" id="KAK5172545.1"/>
    </source>
</evidence>
<feature type="region of interest" description="Disordered" evidence="7">
    <location>
        <begin position="312"/>
        <end position="333"/>
    </location>
</feature>
<evidence type="ECO:0000256" key="4">
    <source>
        <dbReference type="ARBA" id="ARBA00022833"/>
    </source>
</evidence>
<organism evidence="9 10">
    <name type="scientific">Saxophila tyrrhenica</name>
    <dbReference type="NCBI Taxonomy" id="1690608"/>
    <lineage>
        <taxon>Eukaryota</taxon>
        <taxon>Fungi</taxon>
        <taxon>Dikarya</taxon>
        <taxon>Ascomycota</taxon>
        <taxon>Pezizomycotina</taxon>
        <taxon>Dothideomycetes</taxon>
        <taxon>Dothideomycetidae</taxon>
        <taxon>Mycosphaerellales</taxon>
        <taxon>Extremaceae</taxon>
        <taxon>Saxophila</taxon>
    </lineage>
</organism>
<dbReference type="GO" id="GO:0008270">
    <property type="term" value="F:zinc ion binding"/>
    <property type="evidence" value="ECO:0007669"/>
    <property type="project" value="UniProtKB-KW"/>
</dbReference>